<evidence type="ECO:0000256" key="5">
    <source>
        <dbReference type="PROSITE-ProRule" id="PRU00339"/>
    </source>
</evidence>
<dbReference type="AlphaFoldDB" id="A0A517Y096"/>
<dbReference type="EMBL" id="CP036273">
    <property type="protein sequence ID" value="QDU23180.1"/>
    <property type="molecule type" value="Genomic_DNA"/>
</dbReference>
<evidence type="ECO:0000256" key="2">
    <source>
        <dbReference type="ARBA" id="ARBA00022741"/>
    </source>
</evidence>
<dbReference type="InterPro" id="IPR000719">
    <property type="entry name" value="Prot_kinase_dom"/>
</dbReference>
<keyword evidence="9" id="KW-1185">Reference proteome</keyword>
<keyword evidence="2" id="KW-0547">Nucleotide-binding</keyword>
<dbReference type="SUPFAM" id="SSF56112">
    <property type="entry name" value="Protein kinase-like (PK-like)"/>
    <property type="match status" value="1"/>
</dbReference>
<name>A0A517Y096_9BACT</name>
<dbReference type="PROSITE" id="PS50011">
    <property type="entry name" value="PROTEIN_KINASE_DOM"/>
    <property type="match status" value="1"/>
</dbReference>
<organism evidence="8 9">
    <name type="scientific">Urbifossiella limnaea</name>
    <dbReference type="NCBI Taxonomy" id="2528023"/>
    <lineage>
        <taxon>Bacteria</taxon>
        <taxon>Pseudomonadati</taxon>
        <taxon>Planctomycetota</taxon>
        <taxon>Planctomycetia</taxon>
        <taxon>Gemmatales</taxon>
        <taxon>Gemmataceae</taxon>
        <taxon>Urbifossiella</taxon>
    </lineage>
</organism>
<dbReference type="Pfam" id="PF00069">
    <property type="entry name" value="Pkinase"/>
    <property type="match status" value="1"/>
</dbReference>
<evidence type="ECO:0000313" key="8">
    <source>
        <dbReference type="EMBL" id="QDU23180.1"/>
    </source>
</evidence>
<feature type="domain" description="Protein kinase" evidence="7">
    <location>
        <begin position="41"/>
        <end position="326"/>
    </location>
</feature>
<dbReference type="InterPro" id="IPR011009">
    <property type="entry name" value="Kinase-like_dom_sf"/>
</dbReference>
<feature type="repeat" description="TPR" evidence="5">
    <location>
        <begin position="914"/>
        <end position="947"/>
    </location>
</feature>
<dbReference type="EC" id="2.7.11.1" evidence="8"/>
<dbReference type="SMART" id="SM00220">
    <property type="entry name" value="S_TKc"/>
    <property type="match status" value="1"/>
</dbReference>
<dbReference type="Gene3D" id="3.30.200.20">
    <property type="entry name" value="Phosphorylase Kinase, domain 1"/>
    <property type="match status" value="1"/>
</dbReference>
<accession>A0A517Y096</accession>
<dbReference type="InterPro" id="IPR019734">
    <property type="entry name" value="TPR_rpt"/>
</dbReference>
<keyword evidence="4" id="KW-0067">ATP-binding</keyword>
<dbReference type="PANTHER" id="PTHR43289">
    <property type="entry name" value="MITOGEN-ACTIVATED PROTEIN KINASE KINASE KINASE 20-RELATED"/>
    <property type="match status" value="1"/>
</dbReference>
<dbReference type="Proteomes" id="UP000319576">
    <property type="component" value="Chromosome"/>
</dbReference>
<feature type="region of interest" description="Disordered" evidence="6">
    <location>
        <begin position="198"/>
        <end position="217"/>
    </location>
</feature>
<dbReference type="PROSITE" id="PS00108">
    <property type="entry name" value="PROTEIN_KINASE_ST"/>
    <property type="match status" value="1"/>
</dbReference>
<dbReference type="InterPro" id="IPR008271">
    <property type="entry name" value="Ser/Thr_kinase_AS"/>
</dbReference>
<dbReference type="Gene3D" id="1.10.510.10">
    <property type="entry name" value="Transferase(Phosphotransferase) domain 1"/>
    <property type="match status" value="1"/>
</dbReference>
<dbReference type="RefSeq" id="WP_202920394.1">
    <property type="nucleotide sequence ID" value="NZ_CP036273.1"/>
</dbReference>
<dbReference type="Pfam" id="PF13432">
    <property type="entry name" value="TPR_16"/>
    <property type="match status" value="5"/>
</dbReference>
<protein>
    <submittedName>
        <fullName evidence="8">Serine/threonine-protein kinase PknB</fullName>
        <ecNumber evidence="8">2.7.11.1</ecNumber>
    </submittedName>
</protein>
<reference evidence="8 9" key="1">
    <citation type="submission" date="2019-02" db="EMBL/GenBank/DDBJ databases">
        <title>Deep-cultivation of Planctomycetes and their phenomic and genomic characterization uncovers novel biology.</title>
        <authorList>
            <person name="Wiegand S."/>
            <person name="Jogler M."/>
            <person name="Boedeker C."/>
            <person name="Pinto D."/>
            <person name="Vollmers J."/>
            <person name="Rivas-Marin E."/>
            <person name="Kohn T."/>
            <person name="Peeters S.H."/>
            <person name="Heuer A."/>
            <person name="Rast P."/>
            <person name="Oberbeckmann S."/>
            <person name="Bunk B."/>
            <person name="Jeske O."/>
            <person name="Meyerdierks A."/>
            <person name="Storesund J.E."/>
            <person name="Kallscheuer N."/>
            <person name="Luecker S."/>
            <person name="Lage O.M."/>
            <person name="Pohl T."/>
            <person name="Merkel B.J."/>
            <person name="Hornburger P."/>
            <person name="Mueller R.-W."/>
            <person name="Bruemmer F."/>
            <person name="Labrenz M."/>
            <person name="Spormann A.M."/>
            <person name="Op den Camp H."/>
            <person name="Overmann J."/>
            <person name="Amann R."/>
            <person name="Jetten M.S.M."/>
            <person name="Mascher T."/>
            <person name="Medema M.H."/>
            <person name="Devos D.P."/>
            <person name="Kaster A.-K."/>
            <person name="Ovreas L."/>
            <person name="Rohde M."/>
            <person name="Galperin M.Y."/>
            <person name="Jogler C."/>
        </authorList>
    </citation>
    <scope>NUCLEOTIDE SEQUENCE [LARGE SCALE GENOMIC DNA]</scope>
    <source>
        <strain evidence="8 9">ETA_A1</strain>
    </source>
</reference>
<evidence type="ECO:0000259" key="7">
    <source>
        <dbReference type="PROSITE" id="PS50011"/>
    </source>
</evidence>
<feature type="repeat" description="TPR" evidence="5">
    <location>
        <begin position="982"/>
        <end position="1015"/>
    </location>
</feature>
<sequence length="1031" mass="108595">MPDARTHSLHPPEPDPTCVIAGGTAVSTPLPPSAADAAPGYVVIHEIARGGMGRVVAARDPKLNREVAIKFLLPTSDPTAADRFAREAEITARLPHPGVPPVHALGRTPAGQPFLVMKLVRGRTLAALLGDRPDPRHALGRFVGVFEQLCQAVGYAHSQGIIHRDLKPANVMVGAFGEVQVMDWGLAADGAECGVRRAAARPESRPAPPDSAPTSTHSALTLAGTVLGTPGYMAPEQARGEAIDARADVFALGGVLALVLTGRQPVPDDWTAGSAAEDGIEAAAALRADLPHAGADPELTRLAYACLSPYPDDRPADGKAVAEAVAAYRARAEDRARRAESDRAAAEARVAAEARASAARAAADGRTRRAHAGLWAAFVVMGAAAGLAGWWHDRVERERQQEAGHAAAAQARLQLERDLAHERADGESSSTRANAAQHLALAADLRDRFRFDDADRAVALAAALAARVEADDLVRRAAEAKAQLDTVRALDAARTRQLVWVQQQGSLGRYADASGDFRAAFAAAGLDFAAEEIDALVGKVTASPIRTQLVAALDDWTAAEDDRRLAARALEVTRLADPGPWTDRLRDPEVRADPGRLADLAAAAEPAELTSAALVALARVMMAARLDPAPVLLRAHAAHPADYRIAFHLGDLSVHRDAARAAGFYRTARAMRPDNFAANVNLGVALMKAGDPAGARDAYLLAARIDPDSPLAAYNLGRALAATGDLLGAAASLLKATRGFPGYVDAQLELARVLDEAGDLPAAVEAAWAATRADPADKRVWDRLAVLAARTDRPHQHIDGLREVVGKSQDQAVFHTHLGGALVDAGRPDEGIAALRRAVELAPGHSPAYQFLGVAYSHKGDTAEAISWHRKAVDIDPTSSWAQTRLGGALVNAGREDDGIAALDAAARLDPTNATAFEFLGVARNRKREYTAAAVAFRRAAELEPTIPRVHYQFGTALLNAGDAAGAVEPLREATRREPGVPQPWTNLGSALMRVGRTADAAAAFREALRVRPGFPPAAAGLAEVERLTAE</sequence>
<keyword evidence="3 8" id="KW-0418">Kinase</keyword>
<dbReference type="KEGG" id="uli:ETAA1_51720"/>
<dbReference type="PANTHER" id="PTHR43289:SF6">
    <property type="entry name" value="SERINE_THREONINE-PROTEIN KINASE NEKL-3"/>
    <property type="match status" value="1"/>
</dbReference>
<dbReference type="GO" id="GO:0005524">
    <property type="term" value="F:ATP binding"/>
    <property type="evidence" value="ECO:0007669"/>
    <property type="project" value="UniProtKB-KW"/>
</dbReference>
<dbReference type="PROSITE" id="PS50005">
    <property type="entry name" value="TPR"/>
    <property type="match status" value="4"/>
</dbReference>
<gene>
    <name evidence="8" type="primary">pknB_53</name>
    <name evidence="8" type="ORF">ETAA1_51720</name>
</gene>
<dbReference type="InterPro" id="IPR011990">
    <property type="entry name" value="TPR-like_helical_dom_sf"/>
</dbReference>
<keyword evidence="1 8" id="KW-0808">Transferase</keyword>
<evidence type="ECO:0000313" key="9">
    <source>
        <dbReference type="Proteomes" id="UP000319576"/>
    </source>
</evidence>
<feature type="repeat" description="TPR" evidence="5">
    <location>
        <begin position="846"/>
        <end position="879"/>
    </location>
</feature>
<evidence type="ECO:0000256" key="6">
    <source>
        <dbReference type="SAM" id="MobiDB-lite"/>
    </source>
</evidence>
<evidence type="ECO:0000256" key="1">
    <source>
        <dbReference type="ARBA" id="ARBA00022679"/>
    </source>
</evidence>
<evidence type="ECO:0000256" key="3">
    <source>
        <dbReference type="ARBA" id="ARBA00022777"/>
    </source>
</evidence>
<dbReference type="CDD" id="cd14014">
    <property type="entry name" value="STKc_PknB_like"/>
    <property type="match status" value="1"/>
</dbReference>
<proteinExistence type="predicted"/>
<dbReference type="GO" id="GO:0004674">
    <property type="term" value="F:protein serine/threonine kinase activity"/>
    <property type="evidence" value="ECO:0007669"/>
    <property type="project" value="UniProtKB-EC"/>
</dbReference>
<dbReference type="SMART" id="SM00028">
    <property type="entry name" value="TPR"/>
    <property type="match status" value="9"/>
</dbReference>
<dbReference type="Gene3D" id="1.25.40.10">
    <property type="entry name" value="Tetratricopeptide repeat domain"/>
    <property type="match status" value="2"/>
</dbReference>
<evidence type="ECO:0000256" key="4">
    <source>
        <dbReference type="ARBA" id="ARBA00022840"/>
    </source>
</evidence>
<keyword evidence="5" id="KW-0802">TPR repeat</keyword>
<dbReference type="SUPFAM" id="SSF48452">
    <property type="entry name" value="TPR-like"/>
    <property type="match status" value="2"/>
</dbReference>
<feature type="repeat" description="TPR" evidence="5">
    <location>
        <begin position="812"/>
        <end position="845"/>
    </location>
</feature>